<evidence type="ECO:0000256" key="1">
    <source>
        <dbReference type="ARBA" id="ARBA00023015"/>
    </source>
</evidence>
<dbReference type="SMART" id="SM00345">
    <property type="entry name" value="HTH_GNTR"/>
    <property type="match status" value="1"/>
</dbReference>
<dbReference type="PANTHER" id="PTHR38445">
    <property type="entry name" value="HTH-TYPE TRANSCRIPTIONAL REPRESSOR YTRA"/>
    <property type="match status" value="1"/>
</dbReference>
<dbReference type="EMBL" id="QJKK01000001">
    <property type="protein sequence ID" value="RAL26927.1"/>
    <property type="molecule type" value="Genomic_DNA"/>
</dbReference>
<dbReference type="GO" id="GO:0003677">
    <property type="term" value="F:DNA binding"/>
    <property type="evidence" value="ECO:0007669"/>
    <property type="project" value="UniProtKB-KW"/>
</dbReference>
<comment type="caution">
    <text evidence="5">The sequence shown here is derived from an EMBL/GenBank/DDBJ whole genome shotgun (WGS) entry which is preliminary data.</text>
</comment>
<name>A0A364K9E7_9BACL</name>
<reference evidence="5 6" key="1">
    <citation type="submission" date="2018-06" db="EMBL/GenBank/DDBJ databases">
        <title>Thermoflavimicrobium daqus sp. nov., a thermophilic microbe isolated from Moutai-flavour Daqu.</title>
        <authorList>
            <person name="Wang X."/>
            <person name="Zhou H."/>
        </authorList>
    </citation>
    <scope>NUCLEOTIDE SEQUENCE [LARGE SCALE GENOMIC DNA]</scope>
    <source>
        <strain evidence="5 6">FBKL4.011</strain>
    </source>
</reference>
<dbReference type="PROSITE" id="PS50949">
    <property type="entry name" value="HTH_GNTR"/>
    <property type="match status" value="1"/>
</dbReference>
<dbReference type="GO" id="GO:0003700">
    <property type="term" value="F:DNA-binding transcription factor activity"/>
    <property type="evidence" value="ECO:0007669"/>
    <property type="project" value="InterPro"/>
</dbReference>
<sequence length="134" mass="14987">MLIEIDLESDLPIYSQLVNQIIEGIATGHLKPGEGLPSVRTLAADLGINLHTVNKAYQILKQKGFVLIHRQKGVVIQPQGIAKADAYFIEGIKETVKPLVAESICRDISEEEFITYCRELFSYFHKQKGGFSNE</sequence>
<accession>A0A364K9E7</accession>
<dbReference type="SUPFAM" id="SSF46785">
    <property type="entry name" value="Winged helix' DNA-binding domain"/>
    <property type="match status" value="1"/>
</dbReference>
<proteinExistence type="predicted"/>
<evidence type="ECO:0000313" key="6">
    <source>
        <dbReference type="Proteomes" id="UP000251213"/>
    </source>
</evidence>
<dbReference type="InterPro" id="IPR036390">
    <property type="entry name" value="WH_DNA-bd_sf"/>
</dbReference>
<organism evidence="5 6">
    <name type="scientific">Thermoflavimicrobium daqui</name>
    <dbReference type="NCBI Taxonomy" id="2137476"/>
    <lineage>
        <taxon>Bacteria</taxon>
        <taxon>Bacillati</taxon>
        <taxon>Bacillota</taxon>
        <taxon>Bacilli</taxon>
        <taxon>Bacillales</taxon>
        <taxon>Thermoactinomycetaceae</taxon>
        <taxon>Thermoflavimicrobium</taxon>
    </lineage>
</organism>
<keyword evidence="1" id="KW-0805">Transcription regulation</keyword>
<gene>
    <name evidence="5" type="ORF">DL897_02450</name>
</gene>
<evidence type="ECO:0000259" key="4">
    <source>
        <dbReference type="PROSITE" id="PS50949"/>
    </source>
</evidence>
<feature type="domain" description="HTH gntR-type" evidence="4">
    <location>
        <begin position="11"/>
        <end position="79"/>
    </location>
</feature>
<evidence type="ECO:0000256" key="2">
    <source>
        <dbReference type="ARBA" id="ARBA00023125"/>
    </source>
</evidence>
<keyword evidence="3" id="KW-0804">Transcription</keyword>
<dbReference type="AlphaFoldDB" id="A0A364K9E7"/>
<keyword evidence="6" id="KW-1185">Reference proteome</keyword>
<evidence type="ECO:0000313" key="5">
    <source>
        <dbReference type="EMBL" id="RAL26927.1"/>
    </source>
</evidence>
<dbReference type="OrthoDB" id="9801546at2"/>
<dbReference type="CDD" id="cd07377">
    <property type="entry name" value="WHTH_GntR"/>
    <property type="match status" value="1"/>
</dbReference>
<dbReference type="Proteomes" id="UP000251213">
    <property type="component" value="Unassembled WGS sequence"/>
</dbReference>
<reference evidence="5 6" key="2">
    <citation type="submission" date="2018-06" db="EMBL/GenBank/DDBJ databases">
        <authorList>
            <person name="Zhirakovskaya E."/>
        </authorList>
    </citation>
    <scope>NUCLEOTIDE SEQUENCE [LARGE SCALE GENOMIC DNA]</scope>
    <source>
        <strain evidence="5 6">FBKL4.011</strain>
    </source>
</reference>
<dbReference type="InterPro" id="IPR000524">
    <property type="entry name" value="Tscrpt_reg_HTH_GntR"/>
</dbReference>
<protein>
    <submittedName>
        <fullName evidence="5">GntR family transcriptional regulator</fullName>
    </submittedName>
</protein>
<dbReference type="InterPro" id="IPR036388">
    <property type="entry name" value="WH-like_DNA-bd_sf"/>
</dbReference>
<dbReference type="Gene3D" id="1.10.10.10">
    <property type="entry name" value="Winged helix-like DNA-binding domain superfamily/Winged helix DNA-binding domain"/>
    <property type="match status" value="1"/>
</dbReference>
<dbReference type="Pfam" id="PF00392">
    <property type="entry name" value="GntR"/>
    <property type="match status" value="1"/>
</dbReference>
<dbReference type="RefSeq" id="WP_113657531.1">
    <property type="nucleotide sequence ID" value="NZ_KZ845663.1"/>
</dbReference>
<dbReference type="PANTHER" id="PTHR38445:SF12">
    <property type="entry name" value="GNTR-FAMILY TRANSCRIPTIONAL REGULATOR"/>
    <property type="match status" value="1"/>
</dbReference>
<evidence type="ECO:0000256" key="3">
    <source>
        <dbReference type="ARBA" id="ARBA00023163"/>
    </source>
</evidence>
<keyword evidence="2" id="KW-0238">DNA-binding</keyword>